<feature type="signal peptide" evidence="1">
    <location>
        <begin position="1"/>
        <end position="20"/>
    </location>
</feature>
<name>F5XW84_RAMTT</name>
<evidence type="ECO:0000313" key="3">
    <source>
        <dbReference type="Proteomes" id="UP000008385"/>
    </source>
</evidence>
<proteinExistence type="predicted"/>
<keyword evidence="1" id="KW-0732">Signal</keyword>
<organism evidence="2 3">
    <name type="scientific">Ramlibacter tataouinensis (strain ATCC BAA-407 / DSM 14655 / LMG 21543 / TTB310)</name>
    <dbReference type="NCBI Taxonomy" id="365046"/>
    <lineage>
        <taxon>Bacteria</taxon>
        <taxon>Pseudomonadati</taxon>
        <taxon>Pseudomonadota</taxon>
        <taxon>Betaproteobacteria</taxon>
        <taxon>Burkholderiales</taxon>
        <taxon>Comamonadaceae</taxon>
        <taxon>Ramlibacter</taxon>
    </lineage>
</organism>
<dbReference type="PATRIC" id="fig|365046.3.peg.591"/>
<reference evidence="2 3" key="2">
    <citation type="journal article" date="2011" name="PLoS ONE">
        <title>The Cyst-Dividing Bacterium Ramlibacter tataouinensis TTB310 Genome Reveals a Well-Stocked Toolbox for Adaptation to a Desert Environment.</title>
        <authorList>
            <person name="De Luca G."/>
            <person name="Barakat M."/>
            <person name="Ortet P."/>
            <person name="Fochesato S."/>
            <person name="Jourlin-Castelli C."/>
            <person name="Ansaldi M."/>
            <person name="Py B."/>
            <person name="Fichant G."/>
            <person name="Coutinho P.M."/>
            <person name="Voulhoux R."/>
            <person name="Bastien O."/>
            <person name="Marechal E."/>
            <person name="Henrissat B."/>
            <person name="Quentin Y."/>
            <person name="Noirot P."/>
            <person name="Filloux A."/>
            <person name="Mejean V."/>
            <person name="Dubow M.S."/>
            <person name="Barras F."/>
            <person name="Barbe V."/>
            <person name="Weissenbach J."/>
            <person name="Mihalcescu I."/>
            <person name="Vermeglio A."/>
            <person name="Achouak W."/>
            <person name="Heulin T."/>
        </authorList>
    </citation>
    <scope>NUCLEOTIDE SEQUENCE [LARGE SCALE GENOMIC DNA]</scope>
    <source>
        <strain evidence="3">ATCC BAA-407 / DSM 14655 / LMG 21543 / TTB310</strain>
    </source>
</reference>
<dbReference type="EMBL" id="CP000245">
    <property type="protein sequence ID" value="AEG91654.1"/>
    <property type="molecule type" value="Genomic_DNA"/>
</dbReference>
<dbReference type="KEGG" id="rta:Rta_05760"/>
<feature type="chain" id="PRO_5003329124" evidence="1">
    <location>
        <begin position="21"/>
        <end position="164"/>
    </location>
</feature>
<evidence type="ECO:0000256" key="1">
    <source>
        <dbReference type="SAM" id="SignalP"/>
    </source>
</evidence>
<dbReference type="OrthoDB" id="8781034at2"/>
<keyword evidence="3" id="KW-1185">Reference proteome</keyword>
<sequence>MNKALVALAAALAATSLSLAGGVTPNANGYLVLPLAPVLEQAQTQGVLDGMPVRFGAGPSAAAGTEIKVMSWARPGDLRGWGIPTPRMADGRPVSLTPEQTCQLALRYTLESLVAQARRHGAKAVVDVVSYNDEVVLDSPTSFECIPGRASSVVNLKGRIAAQP</sequence>
<evidence type="ECO:0000313" key="2">
    <source>
        <dbReference type="EMBL" id="AEG91654.1"/>
    </source>
</evidence>
<reference evidence="3" key="1">
    <citation type="submission" date="2006-01" db="EMBL/GenBank/DDBJ databases">
        <title>Genome of the cyst-dividing bacterium Ramlibacter tataouinensis.</title>
        <authorList>
            <person name="Barakat M."/>
            <person name="Ortet P."/>
            <person name="De Luca G."/>
            <person name="Jourlin-Castelli C."/>
            <person name="Ansaldi M."/>
            <person name="Py B."/>
            <person name="Fichant G."/>
            <person name="Coutinho P."/>
            <person name="Voulhoux R."/>
            <person name="Bastien O."/>
            <person name="Roy S."/>
            <person name="Marechal E."/>
            <person name="Henrissat B."/>
            <person name="Quentin Y."/>
            <person name="Noirot P."/>
            <person name="Filloux A."/>
            <person name="Mejean V."/>
            <person name="DuBow M."/>
            <person name="Barras F."/>
            <person name="Heulin T."/>
        </authorList>
    </citation>
    <scope>NUCLEOTIDE SEQUENCE [LARGE SCALE GENOMIC DNA]</scope>
    <source>
        <strain evidence="3">ATCC BAA-407 / DSM 14655 / LMG 21543 / TTB310</strain>
    </source>
</reference>
<gene>
    <name evidence="2" type="ordered locus">Rta_05760</name>
</gene>
<accession>F5XW84</accession>
<dbReference type="AlphaFoldDB" id="F5XW84"/>
<protein>
    <submittedName>
        <fullName evidence="2">Uncharacterized protein</fullName>
    </submittedName>
</protein>
<dbReference type="HOGENOM" id="CLU_1617650_0_0_4"/>
<dbReference type="STRING" id="365046.Rta_05760"/>
<dbReference type="RefSeq" id="WP_013899887.1">
    <property type="nucleotide sequence ID" value="NC_015677.1"/>
</dbReference>
<dbReference type="Proteomes" id="UP000008385">
    <property type="component" value="Chromosome"/>
</dbReference>